<dbReference type="GO" id="GO:0009007">
    <property type="term" value="F:site-specific DNA-methyltransferase (adenine-specific) activity"/>
    <property type="evidence" value="ECO:0007669"/>
    <property type="project" value="UniProtKB-EC"/>
</dbReference>
<accession>I3W1N0</accession>
<feature type="domain" description="Type II methyltransferase M.TaqI-like" evidence="1">
    <location>
        <begin position="2"/>
        <end position="86"/>
    </location>
</feature>
<dbReference type="InterPro" id="IPR029063">
    <property type="entry name" value="SAM-dependent_MTases_sf"/>
</dbReference>
<reference evidence="2" key="1">
    <citation type="submission" date="2012-01" db="EMBL/GenBank/DDBJ databases">
        <authorList>
            <person name="Summers A.O."/>
            <person name="Wireman J."/>
            <person name="Sale K."/>
        </authorList>
    </citation>
    <scope>NUCLEOTIDE SEQUENCE</scope>
    <source>
        <strain evidence="2">J3-49</strain>
        <plasmid evidence="2">pJ349-116</plasmid>
    </source>
</reference>
<dbReference type="Pfam" id="PF07669">
    <property type="entry name" value="Eco57I"/>
    <property type="match status" value="1"/>
</dbReference>
<keyword evidence="2" id="KW-0614">Plasmid</keyword>
<protein>
    <recommendedName>
        <fullName evidence="1">Type II methyltransferase M.TaqI-like domain-containing protein</fullName>
    </recommendedName>
</protein>
<organism evidence="2">
    <name type="scientific">Arthrobacter sp. J3.49</name>
    <dbReference type="NCBI Taxonomy" id="347213"/>
    <lineage>
        <taxon>Bacteria</taxon>
        <taxon>Bacillati</taxon>
        <taxon>Actinomycetota</taxon>
        <taxon>Actinomycetes</taxon>
        <taxon>Micrococcales</taxon>
        <taxon>Micrococcaceae</taxon>
        <taxon>Arthrobacter</taxon>
    </lineage>
</organism>
<sequence>MSKKFDVVIGNPPYQDDLVGDNEAKSPPIYHRFMDAAFEVAERAVLVTPARFLSNAGQTPKSWNEKTLSDEHLKVAIFEPSSSTIFPGTAIDGGIVVTYRDATRVIGPIGSQSYLSETARSLVDAVASQSSSSIASTITEHPCSWNEQVFVDHPELRERIPASSGLRMKTNTFERMAEVCLKTDPNDGSSYVQILGLSNRKREVRWVRRDYLVTPEVVDKYKVIIASADGAAVKSGRVVGVPSVAAPGTGFTQTFMSIGRFDTEAEAEACAKYVKTKFARAMLGVLKTTQHNSAIKWKHVPLQDFTPVSDIDWSKSIPQIDQQLYAKYGLDADEIAFIEAQVKPME</sequence>
<dbReference type="SUPFAM" id="SSF53335">
    <property type="entry name" value="S-adenosyl-L-methionine-dependent methyltransferases"/>
    <property type="match status" value="1"/>
</dbReference>
<dbReference type="AlphaFoldDB" id="I3W1N0"/>
<dbReference type="InterPro" id="IPR002052">
    <property type="entry name" value="DNA_methylase_N6_adenine_CS"/>
</dbReference>
<name>I3W1N0_9MICC</name>
<dbReference type="REBASE" id="51703">
    <property type="entry name" value="AspJ349ORFCP"/>
</dbReference>
<evidence type="ECO:0000313" key="2">
    <source>
        <dbReference type="EMBL" id="AFK89507.1"/>
    </source>
</evidence>
<evidence type="ECO:0000259" key="1">
    <source>
        <dbReference type="Pfam" id="PF07669"/>
    </source>
</evidence>
<dbReference type="PROSITE" id="PS00092">
    <property type="entry name" value="N6_MTASE"/>
    <property type="match status" value="1"/>
</dbReference>
<geneLocation type="plasmid" evidence="2">
    <name>pJ349-116</name>
</geneLocation>
<dbReference type="EMBL" id="JQ418530">
    <property type="protein sequence ID" value="AFK89507.1"/>
    <property type="molecule type" value="Genomic_DNA"/>
</dbReference>
<dbReference type="GO" id="GO:0006304">
    <property type="term" value="P:DNA modification"/>
    <property type="evidence" value="ECO:0007669"/>
    <property type="project" value="InterPro"/>
</dbReference>
<dbReference type="GO" id="GO:0032259">
    <property type="term" value="P:methylation"/>
    <property type="evidence" value="ECO:0007669"/>
    <property type="project" value="InterPro"/>
</dbReference>
<dbReference type="GO" id="GO:0003676">
    <property type="term" value="F:nucleic acid binding"/>
    <property type="evidence" value="ECO:0007669"/>
    <property type="project" value="InterPro"/>
</dbReference>
<dbReference type="Gene3D" id="3.40.50.150">
    <property type="entry name" value="Vaccinia Virus protein VP39"/>
    <property type="match status" value="1"/>
</dbReference>
<dbReference type="InterPro" id="IPR011639">
    <property type="entry name" value="MethylTrfase_TaqI-like_dom"/>
</dbReference>
<proteinExistence type="predicted"/>
<dbReference type="RefSeq" id="WP_015062470.1">
    <property type="nucleotide sequence ID" value="NC_019339.1"/>
</dbReference>